<dbReference type="InterPro" id="IPR045584">
    <property type="entry name" value="Pilin-like"/>
</dbReference>
<evidence type="ECO:0000256" key="6">
    <source>
        <dbReference type="SAM" id="Phobius"/>
    </source>
</evidence>
<dbReference type="InterPro" id="IPR000983">
    <property type="entry name" value="Bac_GSPG_pilin"/>
</dbReference>
<reference evidence="8 9" key="1">
    <citation type="journal article" date="2017" name="ISME J.">
        <title>Potential for microbial H2 and metal transformations associated with novel bacteria and archaea in deep terrestrial subsurface sediments.</title>
        <authorList>
            <person name="Hernsdorf A.W."/>
            <person name="Amano Y."/>
            <person name="Miyakawa K."/>
            <person name="Ise K."/>
            <person name="Suzuki Y."/>
            <person name="Anantharaman K."/>
            <person name="Probst A."/>
            <person name="Burstein D."/>
            <person name="Thomas B.C."/>
            <person name="Banfield J.F."/>
        </authorList>
    </citation>
    <scope>NUCLEOTIDE SEQUENCE [LARGE SCALE GENOMIC DNA]</scope>
    <source>
        <strain evidence="8">HGW-Falkowbacteria-1</strain>
    </source>
</reference>
<dbReference type="PRINTS" id="PR00813">
    <property type="entry name" value="BCTERIALGSPG"/>
</dbReference>
<sequence>MFKTKLNNKTMLSQRVFKAFTLIELLVVIAIIGIIAIMATVALQQARQGARDSKRVADTKQVSTALELFYNENGRYPTTEEWDSGSMVSSSTGEVFMYSIPEAPTPADGPCSSASNTYAYVPQNDGASYTIDFCTGKQISDMPGGAKQVTPGGILAIEEIEEEAPLFISCSEYVLGIEECEYNGYIYNLVQVGDQLWFAENLRTDKYNDGTEIPYAPDNLSWSNAGLASSEASSWVSVGGLLVEEYGMVYNWFAVSHDGNFDLCPVGWSVPSRQDAVDFQTYVGGNLQKTKSCCQESASQLALDACVDPVGGCSTSVHPRWNSHASYYGTNEYGFSALSAGVRWGGGSYNNLGEMARFWTRDSSDSTNSHDFSIWYTTNSSIYIRADSTRAGYSVRCLKD</sequence>
<keyword evidence="2" id="KW-0488">Methylation</keyword>
<feature type="transmembrane region" description="Helical" evidence="6">
    <location>
        <begin position="21"/>
        <end position="43"/>
    </location>
</feature>
<gene>
    <name evidence="8" type="ORF">CVU82_04245</name>
</gene>
<proteinExistence type="predicted"/>
<dbReference type="GO" id="GO:0015627">
    <property type="term" value="C:type II protein secretion system complex"/>
    <property type="evidence" value="ECO:0007669"/>
    <property type="project" value="InterPro"/>
</dbReference>
<comment type="subcellular location">
    <subcellularLocation>
        <location evidence="1">Membrane</location>
        <topology evidence="1">Single-pass membrane protein</topology>
    </subcellularLocation>
</comment>
<comment type="caution">
    <text evidence="8">The sequence shown here is derived from an EMBL/GenBank/DDBJ whole genome shotgun (WGS) entry which is preliminary data.</text>
</comment>
<dbReference type="PANTHER" id="PTHR30093:SF44">
    <property type="entry name" value="TYPE II SECRETION SYSTEM CORE PROTEIN G"/>
    <property type="match status" value="1"/>
</dbReference>
<dbReference type="EMBL" id="PHAI01000003">
    <property type="protein sequence ID" value="PKM91228.1"/>
    <property type="molecule type" value="Genomic_DNA"/>
</dbReference>
<evidence type="ECO:0000256" key="4">
    <source>
        <dbReference type="ARBA" id="ARBA00022989"/>
    </source>
</evidence>
<dbReference type="InterPro" id="IPR012902">
    <property type="entry name" value="N_methyl_site"/>
</dbReference>
<accession>A0A2N2E956</accession>
<dbReference type="SUPFAM" id="SSF54523">
    <property type="entry name" value="Pili subunits"/>
    <property type="match status" value="1"/>
</dbReference>
<evidence type="ECO:0000313" key="8">
    <source>
        <dbReference type="EMBL" id="PKM91228.1"/>
    </source>
</evidence>
<dbReference type="InterPro" id="IPR011871">
    <property type="entry name" value="Fib_succ_major"/>
</dbReference>
<keyword evidence="4 6" id="KW-1133">Transmembrane helix</keyword>
<evidence type="ECO:0000259" key="7">
    <source>
        <dbReference type="Pfam" id="PF09603"/>
    </source>
</evidence>
<evidence type="ECO:0000256" key="3">
    <source>
        <dbReference type="ARBA" id="ARBA00022692"/>
    </source>
</evidence>
<dbReference type="Pfam" id="PF09603">
    <property type="entry name" value="Fib_succ_major"/>
    <property type="match status" value="1"/>
</dbReference>
<name>A0A2N2E956_9BACT</name>
<dbReference type="NCBIfam" id="TIGR02532">
    <property type="entry name" value="IV_pilin_GFxxxE"/>
    <property type="match status" value="1"/>
</dbReference>
<evidence type="ECO:0000256" key="1">
    <source>
        <dbReference type="ARBA" id="ARBA00004167"/>
    </source>
</evidence>
<evidence type="ECO:0000256" key="2">
    <source>
        <dbReference type="ARBA" id="ARBA00022481"/>
    </source>
</evidence>
<dbReference type="PANTHER" id="PTHR30093">
    <property type="entry name" value="GENERAL SECRETION PATHWAY PROTEIN G"/>
    <property type="match status" value="1"/>
</dbReference>
<organism evidence="8 9">
    <name type="scientific">Candidatus Falkowbacteria bacterium HGW-Falkowbacteria-1</name>
    <dbReference type="NCBI Taxonomy" id="2013768"/>
    <lineage>
        <taxon>Bacteria</taxon>
        <taxon>Candidatus Falkowiibacteriota</taxon>
    </lineage>
</organism>
<dbReference type="AlphaFoldDB" id="A0A2N2E956"/>
<keyword evidence="5 6" id="KW-0472">Membrane</keyword>
<evidence type="ECO:0000256" key="5">
    <source>
        <dbReference type="ARBA" id="ARBA00023136"/>
    </source>
</evidence>
<dbReference type="GO" id="GO:0015628">
    <property type="term" value="P:protein secretion by the type II secretion system"/>
    <property type="evidence" value="ECO:0007669"/>
    <property type="project" value="InterPro"/>
</dbReference>
<dbReference type="Proteomes" id="UP000233517">
    <property type="component" value="Unassembled WGS sequence"/>
</dbReference>
<protein>
    <recommendedName>
        <fullName evidence="7">Fibrobacter succinogenes major paralogous domain-containing protein</fullName>
    </recommendedName>
</protein>
<dbReference type="GO" id="GO:0016020">
    <property type="term" value="C:membrane"/>
    <property type="evidence" value="ECO:0007669"/>
    <property type="project" value="UniProtKB-SubCell"/>
</dbReference>
<keyword evidence="3 6" id="KW-0812">Transmembrane</keyword>
<dbReference type="Gene3D" id="3.30.700.10">
    <property type="entry name" value="Glycoprotein, Type 4 Pilin"/>
    <property type="match status" value="1"/>
</dbReference>
<dbReference type="Pfam" id="PF07963">
    <property type="entry name" value="N_methyl"/>
    <property type="match status" value="1"/>
</dbReference>
<evidence type="ECO:0000313" key="9">
    <source>
        <dbReference type="Proteomes" id="UP000233517"/>
    </source>
</evidence>
<feature type="domain" description="Fibrobacter succinogenes major paralogous" evidence="7">
    <location>
        <begin position="190"/>
        <end position="399"/>
    </location>
</feature>
<dbReference type="NCBIfam" id="TIGR02145">
    <property type="entry name" value="Fib_succ_major"/>
    <property type="match status" value="1"/>
</dbReference>